<dbReference type="SUPFAM" id="SSF55729">
    <property type="entry name" value="Acyl-CoA N-acyltransferases (Nat)"/>
    <property type="match status" value="1"/>
</dbReference>
<dbReference type="CDD" id="cd04301">
    <property type="entry name" value="NAT_SF"/>
    <property type="match status" value="1"/>
</dbReference>
<accession>A0A6P0H6D6</accession>
<dbReference type="Gene3D" id="3.40.630.30">
    <property type="match status" value="1"/>
</dbReference>
<comment type="caution">
    <text evidence="5">The sequence shown here is derived from an EMBL/GenBank/DDBJ whole genome shotgun (WGS) entry which is preliminary data.</text>
</comment>
<dbReference type="EMBL" id="JAAGWB010000013">
    <property type="protein sequence ID" value="NEN50286.1"/>
    <property type="molecule type" value="Genomic_DNA"/>
</dbReference>
<dbReference type="InterPro" id="IPR016181">
    <property type="entry name" value="Acyl_CoA_acyltransferase"/>
</dbReference>
<keyword evidence="1 5" id="KW-0808">Transferase</keyword>
<name>A0A6P0H6D6_9ACTN</name>
<dbReference type="Proteomes" id="UP000471152">
    <property type="component" value="Unassembled WGS sequence"/>
</dbReference>
<sequence>MIGVVPSLSPAAWDDPVVQQLTTAQQDELRTRYEGKGEPGVHPSADDVAVVLVARDDDGSPVGCGALRALEPGAAEVKRMYVVPAARGRGVSRLVLAGLEAEALARGWTTLRLETGPRQPEAIGLYTAAGYVPVGAFGHYVGDQDATHSLFFARDLT</sequence>
<evidence type="ECO:0000313" key="5">
    <source>
        <dbReference type="EMBL" id="NEN50286.1"/>
    </source>
</evidence>
<evidence type="ECO:0000259" key="3">
    <source>
        <dbReference type="PROSITE" id="PS51186"/>
    </source>
</evidence>
<feature type="domain" description="N-acetyltransferase" evidence="3">
    <location>
        <begin position="3"/>
        <end position="157"/>
    </location>
</feature>
<keyword evidence="2" id="KW-0012">Acyltransferase</keyword>
<dbReference type="PROSITE" id="PS51186">
    <property type="entry name" value="GNAT"/>
    <property type="match status" value="1"/>
</dbReference>
<dbReference type="PANTHER" id="PTHR43877">
    <property type="entry name" value="AMINOALKYLPHOSPHONATE N-ACETYLTRANSFERASE-RELATED-RELATED"/>
    <property type="match status" value="1"/>
</dbReference>
<dbReference type="AlphaFoldDB" id="A0A6P0H6D6"/>
<organism evidence="5 7">
    <name type="scientific">Modestobacter muralis</name>
    <dbReference type="NCBI Taxonomy" id="1608614"/>
    <lineage>
        <taxon>Bacteria</taxon>
        <taxon>Bacillati</taxon>
        <taxon>Actinomycetota</taxon>
        <taxon>Actinomycetes</taxon>
        <taxon>Geodermatophilales</taxon>
        <taxon>Geodermatophilaceae</taxon>
        <taxon>Modestobacter</taxon>
    </lineage>
</organism>
<evidence type="ECO:0000313" key="4">
    <source>
        <dbReference type="EMBL" id="NEK93519.1"/>
    </source>
</evidence>
<evidence type="ECO:0000256" key="1">
    <source>
        <dbReference type="ARBA" id="ARBA00022679"/>
    </source>
</evidence>
<dbReference type="Pfam" id="PF00583">
    <property type="entry name" value="Acetyltransf_1"/>
    <property type="match status" value="1"/>
</dbReference>
<evidence type="ECO:0000313" key="7">
    <source>
        <dbReference type="Proteomes" id="UP000471152"/>
    </source>
</evidence>
<proteinExistence type="predicted"/>
<keyword evidence="6" id="KW-1185">Reference proteome</keyword>
<gene>
    <name evidence="5" type="ORF">G3R41_04930</name>
    <name evidence="4" type="ORF">GCU67_04930</name>
</gene>
<dbReference type="EMBL" id="JAAGWH010000013">
    <property type="protein sequence ID" value="NEK93519.1"/>
    <property type="molecule type" value="Genomic_DNA"/>
</dbReference>
<dbReference type="GO" id="GO:0016747">
    <property type="term" value="F:acyltransferase activity, transferring groups other than amino-acyl groups"/>
    <property type="evidence" value="ECO:0007669"/>
    <property type="project" value="InterPro"/>
</dbReference>
<dbReference type="Proteomes" id="UP000468828">
    <property type="component" value="Unassembled WGS sequence"/>
</dbReference>
<dbReference type="PANTHER" id="PTHR43877:SF2">
    <property type="entry name" value="AMINOALKYLPHOSPHONATE N-ACETYLTRANSFERASE-RELATED"/>
    <property type="match status" value="1"/>
</dbReference>
<dbReference type="InterPro" id="IPR000182">
    <property type="entry name" value="GNAT_dom"/>
</dbReference>
<dbReference type="InterPro" id="IPR050832">
    <property type="entry name" value="Bact_Acetyltransf"/>
</dbReference>
<evidence type="ECO:0000256" key="2">
    <source>
        <dbReference type="ARBA" id="ARBA00023315"/>
    </source>
</evidence>
<evidence type="ECO:0000313" key="6">
    <source>
        <dbReference type="Proteomes" id="UP000468828"/>
    </source>
</evidence>
<reference evidence="5 7" key="2">
    <citation type="submission" date="2020-02" db="EMBL/GenBank/DDBJ databases">
        <title>The WGS of Modestobacter muralis DSM 100205.</title>
        <authorList>
            <person name="Jiang Z."/>
        </authorList>
    </citation>
    <scope>NUCLEOTIDE SEQUENCE [LARGE SCALE GENOMIC DNA]</scope>
    <source>
        <strain evidence="5 7">DSM 100205</strain>
    </source>
</reference>
<reference evidence="4 6" key="1">
    <citation type="submission" date="2020-01" db="EMBL/GenBank/DDBJ databases">
        <title>the WGS Modestobacter muralis CPCC 204518.</title>
        <authorList>
            <person name="Jiang Z."/>
        </authorList>
    </citation>
    <scope>NUCLEOTIDE SEQUENCE [LARGE SCALE GENOMIC DNA]</scope>
    <source>
        <strain evidence="4 6">DSM 100205</strain>
    </source>
</reference>
<protein>
    <submittedName>
        <fullName evidence="5">GNAT family N-acetyltransferase</fullName>
    </submittedName>
</protein>